<dbReference type="Gene3D" id="1.20.1280.50">
    <property type="match status" value="1"/>
</dbReference>
<dbReference type="SUPFAM" id="SSF52047">
    <property type="entry name" value="RNI-like"/>
    <property type="match status" value="1"/>
</dbReference>
<name>A0A182V9R8_ANOME</name>
<feature type="domain" description="F-box" evidence="1">
    <location>
        <begin position="47"/>
        <end position="95"/>
    </location>
</feature>
<evidence type="ECO:0000259" key="1">
    <source>
        <dbReference type="PROSITE" id="PS50181"/>
    </source>
</evidence>
<dbReference type="SUPFAM" id="SSF81383">
    <property type="entry name" value="F-box domain"/>
    <property type="match status" value="1"/>
</dbReference>
<dbReference type="InterPro" id="IPR032675">
    <property type="entry name" value="LRR_dom_sf"/>
</dbReference>
<dbReference type="EnsemblMetazoa" id="AMEM011273-RA">
    <property type="protein sequence ID" value="AMEM011273-PA"/>
    <property type="gene ID" value="AMEM011273"/>
</dbReference>
<dbReference type="CDD" id="cd09917">
    <property type="entry name" value="F-box_SF"/>
    <property type="match status" value="1"/>
</dbReference>
<reference evidence="2" key="1">
    <citation type="submission" date="2020-05" db="UniProtKB">
        <authorList>
            <consortium name="EnsemblMetazoa"/>
        </authorList>
    </citation>
    <scope>IDENTIFICATION</scope>
    <source>
        <strain evidence="2">MAF</strain>
    </source>
</reference>
<dbReference type="Proteomes" id="UP000075903">
    <property type="component" value="Unassembled WGS sequence"/>
</dbReference>
<proteinExistence type="predicted"/>
<dbReference type="InterPro" id="IPR036047">
    <property type="entry name" value="F-box-like_dom_sf"/>
</dbReference>
<protein>
    <submittedName>
        <fullName evidence="2">F-box domain-containing protein</fullName>
    </submittedName>
</protein>
<keyword evidence="3" id="KW-1185">Reference proteome</keyword>
<dbReference type="VEuPathDB" id="VectorBase:AMEM21_014406"/>
<dbReference type="AlphaFoldDB" id="A0A182V9R8"/>
<dbReference type="SMART" id="SM00256">
    <property type="entry name" value="FBOX"/>
    <property type="match status" value="1"/>
</dbReference>
<accession>A0A182V9R8</accession>
<dbReference type="PANTHER" id="PTHR38926">
    <property type="entry name" value="F-BOX DOMAIN CONTAINING PROTEIN, EXPRESSED"/>
    <property type="match status" value="1"/>
</dbReference>
<evidence type="ECO:0000313" key="2">
    <source>
        <dbReference type="EnsemblMetazoa" id="AMEM011273-PA"/>
    </source>
</evidence>
<evidence type="ECO:0000313" key="3">
    <source>
        <dbReference type="Proteomes" id="UP000075903"/>
    </source>
</evidence>
<dbReference type="PROSITE" id="PS50181">
    <property type="entry name" value="FBOX"/>
    <property type="match status" value="1"/>
</dbReference>
<dbReference type="Gene3D" id="3.80.10.10">
    <property type="entry name" value="Ribonuclease Inhibitor"/>
    <property type="match status" value="1"/>
</dbReference>
<sequence>TIRRESTARKYWLNVNCVETAFPIKYDPRRLLSVLEERRKMESSSSECPIDSLPPEIMHIIFDFLDLETLKSVSLTCHRWERIFAKYCTSRFKLCIDTKDRKNPDSTEPPTKRLQRATKMLQRTQRVYRHVHLSLMYGRFGPKHTNGVFSTIFAPHWLQQLVVLDLNLALDSEHMVTEVSDAIAKMSCLQELSATFCHKRPDGTIFIGGKYFCQFTKLTNPSLHKLKVRCLLPALIDCPNMRSLDVNLELNKKSIADKIYLRHNEQEGTLWRVEQVEELVIDRLTSDDDLDVTEYLRQFLQHMPHLKSLRLGAFDVPDKMLQVIADSCPRLEELALKYLKVDDPDILRHLSKLTQLRNLGVWYALGTHDHPLSFAGVKLPRLEKLYNNEAIFDFQSLACIPSVKWCKISPNDLANILLAELPKMPALEMLVLEDVFKLPDLHTFLPPLPQLKRLVIYHKKEILQQYHNTAELAKLVPNVKRIEMSENKYRYQYDFVGIF</sequence>
<dbReference type="VEuPathDB" id="VectorBase:AMEM011273"/>
<organism evidence="2 3">
    <name type="scientific">Anopheles merus</name>
    <name type="common">Mosquito</name>
    <dbReference type="NCBI Taxonomy" id="30066"/>
    <lineage>
        <taxon>Eukaryota</taxon>
        <taxon>Metazoa</taxon>
        <taxon>Ecdysozoa</taxon>
        <taxon>Arthropoda</taxon>
        <taxon>Hexapoda</taxon>
        <taxon>Insecta</taxon>
        <taxon>Pterygota</taxon>
        <taxon>Neoptera</taxon>
        <taxon>Endopterygota</taxon>
        <taxon>Diptera</taxon>
        <taxon>Nematocera</taxon>
        <taxon>Culicoidea</taxon>
        <taxon>Culicidae</taxon>
        <taxon>Anophelinae</taxon>
        <taxon>Anopheles</taxon>
    </lineage>
</organism>
<dbReference type="PANTHER" id="PTHR38926:SF5">
    <property type="entry name" value="F-BOX AND LEUCINE-RICH REPEAT PROTEIN 6"/>
    <property type="match status" value="1"/>
</dbReference>
<dbReference type="Pfam" id="PF12937">
    <property type="entry name" value="F-box-like"/>
    <property type="match status" value="1"/>
</dbReference>
<dbReference type="InterPro" id="IPR001810">
    <property type="entry name" value="F-box_dom"/>
</dbReference>